<accession>A0A0W8F8Z3</accession>
<dbReference type="PANTHER" id="PTHR34819">
    <property type="entry name" value="LARGE CYSTEINE-RICH PERIPLASMIC PROTEIN OMCB"/>
    <property type="match status" value="1"/>
</dbReference>
<dbReference type="NCBIfam" id="TIGR01451">
    <property type="entry name" value="B_ant_repeat"/>
    <property type="match status" value="1"/>
</dbReference>
<dbReference type="InterPro" id="IPR001322">
    <property type="entry name" value="Lamin_tail_dom"/>
</dbReference>
<reference evidence="2" key="1">
    <citation type="journal article" date="2015" name="Proc. Natl. Acad. Sci. U.S.A.">
        <title>Networks of energetic and metabolic interactions define dynamics in microbial communities.</title>
        <authorList>
            <person name="Embree M."/>
            <person name="Liu J.K."/>
            <person name="Al-Bassam M.M."/>
            <person name="Zengler K."/>
        </authorList>
    </citation>
    <scope>NUCLEOTIDE SEQUENCE</scope>
</reference>
<dbReference type="Pfam" id="PF01345">
    <property type="entry name" value="DUF11"/>
    <property type="match status" value="1"/>
</dbReference>
<dbReference type="InterPro" id="IPR001434">
    <property type="entry name" value="OmcB-like_DUF11"/>
</dbReference>
<dbReference type="PROSITE" id="PS51841">
    <property type="entry name" value="LTD"/>
    <property type="match status" value="1"/>
</dbReference>
<protein>
    <recommendedName>
        <fullName evidence="1">LTD domain-containing protein</fullName>
    </recommendedName>
</protein>
<dbReference type="InterPro" id="IPR047589">
    <property type="entry name" value="DUF11_rpt"/>
</dbReference>
<name>A0A0W8F8Z3_9ZZZZ</name>
<dbReference type="EMBL" id="LNQE01001453">
    <property type="protein sequence ID" value="KUG17278.1"/>
    <property type="molecule type" value="Genomic_DNA"/>
</dbReference>
<feature type="domain" description="LTD" evidence="1">
    <location>
        <begin position="16"/>
        <end position="159"/>
    </location>
</feature>
<dbReference type="AlphaFoldDB" id="A0A0W8F8Z3"/>
<organism evidence="2">
    <name type="scientific">hydrocarbon metagenome</name>
    <dbReference type="NCBI Taxonomy" id="938273"/>
    <lineage>
        <taxon>unclassified sequences</taxon>
        <taxon>metagenomes</taxon>
        <taxon>ecological metagenomes</taxon>
    </lineage>
</organism>
<evidence type="ECO:0000259" key="1">
    <source>
        <dbReference type="PROSITE" id="PS51841"/>
    </source>
</evidence>
<dbReference type="Pfam" id="PF00932">
    <property type="entry name" value="LTD"/>
    <property type="match status" value="1"/>
</dbReference>
<sequence length="781" mass="86840">MRLMYILILLALNACSFASASGSVVINEVELDYIEDDAEIQWVEIYNNGEEEVDVSGWAIMSSDDRSRKEFIDEGTLLSPGDFYLMYFGEKWLSNYGAVIILEDDFDHEVDRTISIYDSQEDGCAWGKYPDGESEWMFMESTPGAPNSGVQCDVTTSKAVIFNMDGSVSGRGYLNLQNRGGDPVGGSFISHEHGSGDYSADSSFRMDINDVINVSRIDLKKDALSMRYNRTFNGLPGNRTVYYDSLWAESSSIKSMNEGGEDGSMASQSTTYGNSISKDVVVQSKYGSLKMKLSSDSVGRTNVEYCSDKLKLSEEYLGGFHIEETITKGEYQRAVNSTDESGYVDVYKKVGEDYSSYERGSGLYQAEEIIEAGDYARKNVILDYMPAGYSYSNDSVANRSHMWEEGFGLNATNGLYAEEHYTNLAKLEKEVEVKWPNEVRTSSSFIGQASLKSVFRRGNNSTDLALLEDDYIGDYKIDRTIFILPKYDSPHMSVYKQGYVDPDRCDVLRFAVTVVNDGNRTFAPIYVRDTFPSGTRFIGSSVEPMELARTYGNWSIPELGTGDSFTIDMQFKVITRKENYTNRARANTIYVYSSRGTPRERKLRVSNSTTLDLDWSGCPAELLPLDFTATLSPVDEKIVSYRLILNNTADYTMSANITALLPEGMSFINSTTATLENDSGVVKWSIRRIDAGRRRTVSFMAGAEREGLFEVKALVSGSSTEGNESISTSSSALVVVGKPPRASNIESLQSMQWLPCGDSALYQSLAKVDAGSRSEIKCCSW</sequence>
<dbReference type="SUPFAM" id="SSF74853">
    <property type="entry name" value="Lamin A/C globular tail domain"/>
    <property type="match status" value="1"/>
</dbReference>
<dbReference type="InterPro" id="IPR051172">
    <property type="entry name" value="Chlamydia_OmcB"/>
</dbReference>
<evidence type="ECO:0000313" key="2">
    <source>
        <dbReference type="EMBL" id="KUG17278.1"/>
    </source>
</evidence>
<dbReference type="Gene3D" id="2.60.40.1260">
    <property type="entry name" value="Lamin Tail domain"/>
    <property type="match status" value="1"/>
</dbReference>
<proteinExistence type="predicted"/>
<gene>
    <name evidence="2" type="ORF">ASZ90_013045</name>
</gene>
<comment type="caution">
    <text evidence="2">The sequence shown here is derived from an EMBL/GenBank/DDBJ whole genome shotgun (WGS) entry which is preliminary data.</text>
</comment>
<dbReference type="InterPro" id="IPR036415">
    <property type="entry name" value="Lamin_tail_dom_sf"/>
</dbReference>